<evidence type="ECO:0000259" key="2">
    <source>
        <dbReference type="PROSITE" id="PS51898"/>
    </source>
</evidence>
<dbReference type="EMBL" id="CYZO01000008">
    <property type="protein sequence ID" value="CUN79313.1"/>
    <property type="molecule type" value="Genomic_DNA"/>
</dbReference>
<evidence type="ECO:0000313" key="4">
    <source>
        <dbReference type="Proteomes" id="UP000095787"/>
    </source>
</evidence>
<dbReference type="PROSITE" id="PS51898">
    <property type="entry name" value="TYR_RECOMBINASE"/>
    <property type="match status" value="1"/>
</dbReference>
<evidence type="ECO:0000313" key="3">
    <source>
        <dbReference type="EMBL" id="CUN79313.1"/>
    </source>
</evidence>
<dbReference type="Proteomes" id="UP000095787">
    <property type="component" value="Unassembled WGS sequence"/>
</dbReference>
<protein>
    <submittedName>
        <fullName evidence="3">Site-specific recombinase XerD</fullName>
    </submittedName>
</protein>
<dbReference type="GO" id="GO:0006310">
    <property type="term" value="P:DNA recombination"/>
    <property type="evidence" value="ECO:0007669"/>
    <property type="project" value="UniProtKB-KW"/>
</dbReference>
<dbReference type="GO" id="GO:0003677">
    <property type="term" value="F:DNA binding"/>
    <property type="evidence" value="ECO:0007669"/>
    <property type="project" value="InterPro"/>
</dbReference>
<dbReference type="CDD" id="cd00397">
    <property type="entry name" value="DNA_BRE_C"/>
    <property type="match status" value="1"/>
</dbReference>
<proteinExistence type="predicted"/>
<organism evidence="3 4">
    <name type="scientific">[Ruminococcus] torques</name>
    <dbReference type="NCBI Taxonomy" id="33039"/>
    <lineage>
        <taxon>Bacteria</taxon>
        <taxon>Bacillati</taxon>
        <taxon>Bacillota</taxon>
        <taxon>Clostridia</taxon>
        <taxon>Lachnospirales</taxon>
        <taxon>Lachnospiraceae</taxon>
        <taxon>Mediterraneibacter</taxon>
    </lineage>
</organism>
<evidence type="ECO:0000256" key="1">
    <source>
        <dbReference type="ARBA" id="ARBA00023172"/>
    </source>
</evidence>
<sequence>MEEVIDIRTLQCYQKATEEQRKKCTSKLSFEIGKLPTLKLQEEWTFYIKHCGEVKSLSSVRQETVYFKRVCEFMNHLSVDSMKVQTKAVWGQQFESWVSAQGLKAYRESNKNKNWRERTPIVLYFLHMLDFIDSEMSGQRIYFKDLACYQEASEEERKKCGREPYFDLSLLPTQQLRKEWGAYIKESARIYTLGTSFQHRVYYNQICRFLNSRIVCVKSMREQSKEKWEYQFKRWLMTEGIQINRKSQSVYSKEGIARNPNISYLLRMVDFTCPNIWEDETEKDIWELEKLPIEIKNNPIKKVKTLNFTNIRQPDMRNEIKKGIYLLLQKEAIATVTKGITAGKRLTEYLHKKHPKMQSLGELDRDIFEEYLIHLKTDRTRTKSLHGEITRLRALLEAVGKTYKYPILENLIINRDIPPTARAEFRTYSDEELKRLNAEIVKMNEQIARLMILHQMLGTRISDTLTLRTDCLRGQPGDRVVHIRQMKTHPYEKPVSEEIAILIERSIQYTKKKWGETEYIFVSDSDPSLPAQYNRLQTQVVQMIREKDLRDDYGRLFGFGTHMYRHYYGVKLTEMHLDDWTIARLLGHSSVHNVKYYRKMSNQILADETRKVRERLSQLILENLDGWGEEYEQVRYDVSCK</sequence>
<name>A0A173ZU18_9FIRM</name>
<keyword evidence="1" id="KW-0233">DNA recombination</keyword>
<dbReference type="InterPro" id="IPR013762">
    <property type="entry name" value="Integrase-like_cat_sf"/>
</dbReference>
<dbReference type="Pfam" id="PF00589">
    <property type="entry name" value="Phage_integrase"/>
    <property type="match status" value="1"/>
</dbReference>
<dbReference type="RefSeq" id="WP_081017324.1">
    <property type="nucleotide sequence ID" value="NZ_CYZO01000008.1"/>
</dbReference>
<dbReference type="SUPFAM" id="SSF56349">
    <property type="entry name" value="DNA breaking-rejoining enzymes"/>
    <property type="match status" value="1"/>
</dbReference>
<gene>
    <name evidence="3" type="ORF">ERS852456_00835</name>
</gene>
<accession>A0A173ZU18</accession>
<dbReference type="AlphaFoldDB" id="A0A173ZU18"/>
<dbReference type="InterPro" id="IPR011010">
    <property type="entry name" value="DNA_brk_join_enz"/>
</dbReference>
<reference evidence="3 4" key="1">
    <citation type="submission" date="2015-09" db="EMBL/GenBank/DDBJ databases">
        <authorList>
            <consortium name="Pathogen Informatics"/>
        </authorList>
    </citation>
    <scope>NUCLEOTIDE SEQUENCE [LARGE SCALE GENOMIC DNA]</scope>
    <source>
        <strain evidence="3 4">2789STDY5834841</strain>
    </source>
</reference>
<feature type="domain" description="Tyr recombinase" evidence="2">
    <location>
        <begin position="423"/>
        <end position="610"/>
    </location>
</feature>
<dbReference type="InterPro" id="IPR002104">
    <property type="entry name" value="Integrase_catalytic"/>
</dbReference>
<dbReference type="Gene3D" id="1.10.443.10">
    <property type="entry name" value="Intergrase catalytic core"/>
    <property type="match status" value="1"/>
</dbReference>
<dbReference type="GO" id="GO:0015074">
    <property type="term" value="P:DNA integration"/>
    <property type="evidence" value="ECO:0007669"/>
    <property type="project" value="InterPro"/>
</dbReference>